<organism evidence="6 7">
    <name type="scientific">Georgfuchsia toluolica</name>
    <dbReference type="NCBI Taxonomy" id="424218"/>
    <lineage>
        <taxon>Bacteria</taxon>
        <taxon>Pseudomonadati</taxon>
        <taxon>Pseudomonadota</taxon>
        <taxon>Betaproteobacteria</taxon>
        <taxon>Nitrosomonadales</taxon>
        <taxon>Sterolibacteriaceae</taxon>
        <taxon>Georgfuchsia</taxon>
    </lineage>
</organism>
<dbReference type="GO" id="GO:0043165">
    <property type="term" value="P:Gram-negative-bacterium-type cell outer membrane assembly"/>
    <property type="evidence" value="ECO:0007669"/>
    <property type="project" value="UniProtKB-UniRule"/>
</dbReference>
<comment type="subcellular location">
    <subcellularLocation>
        <location evidence="4">Periplasm</location>
    </subcellularLocation>
</comment>
<dbReference type="GO" id="GO:0009279">
    <property type="term" value="C:cell outer membrane"/>
    <property type="evidence" value="ECO:0007669"/>
    <property type="project" value="TreeGrafter"/>
</dbReference>
<dbReference type="RefSeq" id="WP_220636098.1">
    <property type="nucleotide sequence ID" value="NZ_CAJQUM010000001.1"/>
</dbReference>
<dbReference type="Pfam" id="PF03968">
    <property type="entry name" value="LptD_N"/>
    <property type="match status" value="1"/>
</dbReference>
<dbReference type="Gene3D" id="2.60.450.10">
    <property type="entry name" value="Lipopolysaccharide (LPS) transport protein A like domain"/>
    <property type="match status" value="1"/>
</dbReference>
<dbReference type="InterPro" id="IPR005653">
    <property type="entry name" value="OstA-like_N"/>
</dbReference>
<dbReference type="GO" id="GO:0017089">
    <property type="term" value="F:glycolipid transfer activity"/>
    <property type="evidence" value="ECO:0007669"/>
    <property type="project" value="TreeGrafter"/>
</dbReference>
<comment type="function">
    <text evidence="4">Involved in the assembly of lipopolysaccharide (LPS). Required for the translocation of LPS from the inner membrane to the outer membrane.</text>
</comment>
<keyword evidence="3 4" id="KW-0574">Periplasm</keyword>
<dbReference type="PANTHER" id="PTHR36504:SF1">
    <property type="entry name" value="LIPOPOLYSACCHARIDE EXPORT SYSTEM PROTEIN LPTA"/>
    <property type="match status" value="1"/>
</dbReference>
<dbReference type="AlphaFoldDB" id="A0A916J437"/>
<gene>
    <name evidence="4 6" type="primary">lptA</name>
    <name evidence="6" type="ORF">GTOL_12110</name>
</gene>
<dbReference type="EMBL" id="CAJQUM010000001">
    <property type="protein sequence ID" value="CAG4884227.1"/>
    <property type="molecule type" value="Genomic_DNA"/>
</dbReference>
<evidence type="ECO:0000256" key="4">
    <source>
        <dbReference type="HAMAP-Rule" id="MF_01914"/>
    </source>
</evidence>
<keyword evidence="1 4" id="KW-0813">Transport</keyword>
<name>A0A916J437_9PROT</name>
<dbReference type="PANTHER" id="PTHR36504">
    <property type="entry name" value="LIPOPOLYSACCHARIDE EXPORT SYSTEM PROTEIN LPTA"/>
    <property type="match status" value="1"/>
</dbReference>
<keyword evidence="7" id="KW-1185">Reference proteome</keyword>
<keyword evidence="2" id="KW-0732">Signal</keyword>
<evidence type="ECO:0000313" key="6">
    <source>
        <dbReference type="EMBL" id="CAG4884227.1"/>
    </source>
</evidence>
<comment type="similarity">
    <text evidence="4">Belongs to the LptA family.</text>
</comment>
<comment type="caution">
    <text evidence="6">The sequence shown here is derived from an EMBL/GenBank/DDBJ whole genome shotgun (WGS) entry which is preliminary data.</text>
</comment>
<evidence type="ECO:0000256" key="3">
    <source>
        <dbReference type="ARBA" id="ARBA00022764"/>
    </source>
</evidence>
<proteinExistence type="inferred from homology"/>
<dbReference type="NCBIfam" id="TIGR03002">
    <property type="entry name" value="outer_YhbN_LptA"/>
    <property type="match status" value="1"/>
</dbReference>
<dbReference type="Proteomes" id="UP000742786">
    <property type="component" value="Unassembled WGS sequence"/>
</dbReference>
<evidence type="ECO:0000259" key="5">
    <source>
        <dbReference type="Pfam" id="PF03968"/>
    </source>
</evidence>
<dbReference type="HAMAP" id="MF_01914">
    <property type="entry name" value="LPS_assembly_LptA"/>
    <property type="match status" value="1"/>
</dbReference>
<dbReference type="GO" id="GO:0030288">
    <property type="term" value="C:outer membrane-bounded periplasmic space"/>
    <property type="evidence" value="ECO:0007669"/>
    <property type="project" value="TreeGrafter"/>
</dbReference>
<evidence type="ECO:0000256" key="1">
    <source>
        <dbReference type="ARBA" id="ARBA00022448"/>
    </source>
</evidence>
<dbReference type="GO" id="GO:0015920">
    <property type="term" value="P:lipopolysaccharide transport"/>
    <property type="evidence" value="ECO:0007669"/>
    <property type="project" value="UniProtKB-UniRule"/>
</dbReference>
<evidence type="ECO:0000256" key="2">
    <source>
        <dbReference type="ARBA" id="ARBA00022729"/>
    </source>
</evidence>
<sequence>MNMKLLPLFVFIISTTVHAERADRDKPINLDADKITVDDARKVHAFEGNVQFTQGTLVIKADKIIVTQDANGNQAGVATGGSGGLARFRQKREGRDDYIEGEADRIENDSKTDKSELFGHAKIRSGLNEVRGEYISYDGRTENYVVTNGPGGTVAQGPKAGRVHAVIQPKNKDGAKPAQ</sequence>
<comment type="subunit">
    <text evidence="4">Component of the lipopolysaccharide transport and assembly complex.</text>
</comment>
<dbReference type="InterPro" id="IPR052037">
    <property type="entry name" value="LPS_export_LptA"/>
</dbReference>
<reference evidence="6" key="1">
    <citation type="submission" date="2021-04" db="EMBL/GenBank/DDBJ databases">
        <authorList>
            <person name="Hornung B."/>
        </authorList>
    </citation>
    <scope>NUCLEOTIDE SEQUENCE</scope>
    <source>
        <strain evidence="6">G5G6</strain>
    </source>
</reference>
<dbReference type="InterPro" id="IPR014340">
    <property type="entry name" value="LptA"/>
</dbReference>
<evidence type="ECO:0000313" key="7">
    <source>
        <dbReference type="Proteomes" id="UP000742786"/>
    </source>
</evidence>
<feature type="domain" description="Organic solvent tolerance-like N-terminal" evidence="5">
    <location>
        <begin position="30"/>
        <end position="142"/>
    </location>
</feature>
<protein>
    <recommendedName>
        <fullName evidence="4">Lipopolysaccharide export system protein LptA</fullName>
    </recommendedName>
</protein>
<accession>A0A916J437</accession>
<dbReference type="GO" id="GO:0001530">
    <property type="term" value="F:lipopolysaccharide binding"/>
    <property type="evidence" value="ECO:0007669"/>
    <property type="project" value="InterPro"/>
</dbReference>